<evidence type="ECO:0000313" key="2">
    <source>
        <dbReference type="EMBL" id="CAB4572653.1"/>
    </source>
</evidence>
<evidence type="ECO:0000259" key="1">
    <source>
        <dbReference type="Pfam" id="PF01243"/>
    </source>
</evidence>
<dbReference type="Gene3D" id="2.30.110.10">
    <property type="entry name" value="Electron Transport, Fmn-binding Protein, Chain A"/>
    <property type="match status" value="1"/>
</dbReference>
<dbReference type="InterPro" id="IPR012349">
    <property type="entry name" value="Split_barrel_FMN-bd"/>
</dbReference>
<protein>
    <submittedName>
        <fullName evidence="2">Unannotated protein</fullName>
    </submittedName>
</protein>
<dbReference type="SUPFAM" id="SSF50475">
    <property type="entry name" value="FMN-binding split barrel"/>
    <property type="match status" value="1"/>
</dbReference>
<dbReference type="Pfam" id="PF01243">
    <property type="entry name" value="PNPOx_N"/>
    <property type="match status" value="1"/>
</dbReference>
<gene>
    <name evidence="2" type="ORF">UFOPK1722_00489</name>
</gene>
<dbReference type="InterPro" id="IPR011576">
    <property type="entry name" value="Pyridox_Oxase_N"/>
</dbReference>
<proteinExistence type="predicted"/>
<sequence length="165" mass="18692">MAAEDNYEDLTECALTPELEKKLVNALGECVFMWVNSKNEPFGVVMSYLPKDGKIWLTAAETRKRIPALRRNPRAAVCINSTGSKLGGGKTVTYKGNCFIHDDRATKDWFYPEFAHRLRPDNPAAAEAFRSFLDSPHRVIMEFVPDYTLSFDATLMWARSPEVVQ</sequence>
<dbReference type="EMBL" id="CAEZTS010000029">
    <property type="protein sequence ID" value="CAB4572653.1"/>
    <property type="molecule type" value="Genomic_DNA"/>
</dbReference>
<organism evidence="2">
    <name type="scientific">freshwater metagenome</name>
    <dbReference type="NCBI Taxonomy" id="449393"/>
    <lineage>
        <taxon>unclassified sequences</taxon>
        <taxon>metagenomes</taxon>
        <taxon>ecological metagenomes</taxon>
    </lineage>
</organism>
<dbReference type="AlphaFoldDB" id="A0A6J6EE87"/>
<accession>A0A6J6EE87</accession>
<name>A0A6J6EE87_9ZZZZ</name>
<reference evidence="2" key="1">
    <citation type="submission" date="2020-05" db="EMBL/GenBank/DDBJ databases">
        <authorList>
            <person name="Chiriac C."/>
            <person name="Salcher M."/>
            <person name="Ghai R."/>
            <person name="Kavagutti S V."/>
        </authorList>
    </citation>
    <scope>NUCLEOTIDE SEQUENCE</scope>
</reference>
<feature type="domain" description="Pyridoxamine 5'-phosphate oxidase N-terminal" evidence="1">
    <location>
        <begin position="22"/>
        <end position="118"/>
    </location>
</feature>